<feature type="signal peptide" evidence="2">
    <location>
        <begin position="1"/>
        <end position="24"/>
    </location>
</feature>
<proteinExistence type="inferred from homology"/>
<evidence type="ECO:0000313" key="3">
    <source>
        <dbReference type="EMBL" id="ABB41655.1"/>
    </source>
</evidence>
<reference evidence="3" key="1">
    <citation type="submission" date="2006-07" db="EMBL/GenBank/DDBJ databases">
        <title>Complete sequence of Thiomicrospira crunogena XCL-2.</title>
        <authorList>
            <consortium name="US DOE Joint Genome Institute"/>
            <person name="Copeland A."/>
            <person name="Lucas S."/>
            <person name="Lapidus A."/>
            <person name="Barry K."/>
            <person name="Detter J.C."/>
            <person name="Glavina del Rio T."/>
            <person name="Hammon N."/>
            <person name="Israni S."/>
            <person name="Dalin E."/>
            <person name="Tice H."/>
            <person name="Pitluck S."/>
            <person name="Chain P."/>
            <person name="Malfatti S."/>
            <person name="Shin M."/>
            <person name="Vergez L."/>
            <person name="Schmutz J."/>
            <person name="Larimer F."/>
            <person name="Land M."/>
            <person name="Hauser L."/>
            <person name="Kyrpides N."/>
            <person name="Lykidis A."/>
            <person name="Scott K.M."/>
            <person name="Sievert S."/>
            <person name="Kerfeld C."/>
            <person name="Freyermuth S."/>
            <person name="Dobrinski K."/>
            <person name="Boller A."/>
            <person name="Fitzpatrick K."/>
            <person name="Thoma P."/>
            <person name="Moore J."/>
            <person name="Richardson P."/>
        </authorList>
    </citation>
    <scope>NUCLEOTIDE SEQUENCE</scope>
    <source>
        <strain evidence="3">XCL-2</strain>
    </source>
</reference>
<evidence type="ECO:0000256" key="2">
    <source>
        <dbReference type="SAM" id="SignalP"/>
    </source>
</evidence>
<comment type="similarity">
    <text evidence="1">Belongs to the OprB family.</text>
</comment>
<keyword evidence="2" id="KW-0732">Signal</keyword>
<dbReference type="OrthoDB" id="7058314at2"/>
<accession>Q31GR8</accession>
<dbReference type="KEGG" id="tcx:Tcr_1060"/>
<dbReference type="AlphaFoldDB" id="Q31GR8"/>
<dbReference type="EMBL" id="CP000109">
    <property type="protein sequence ID" value="ABB41655.1"/>
    <property type="molecule type" value="Genomic_DNA"/>
</dbReference>
<dbReference type="InterPro" id="IPR038673">
    <property type="entry name" value="OprB_sf"/>
</dbReference>
<dbReference type="eggNOG" id="ENOG50340BR">
    <property type="taxonomic scope" value="Bacteria"/>
</dbReference>
<gene>
    <name evidence="3" type="ordered locus">Tcr_1060</name>
</gene>
<feature type="chain" id="PRO_5004220183" description="Porin" evidence="2">
    <location>
        <begin position="25"/>
        <end position="374"/>
    </location>
</feature>
<evidence type="ECO:0008006" key="4">
    <source>
        <dbReference type="Google" id="ProtNLM"/>
    </source>
</evidence>
<evidence type="ECO:0000256" key="1">
    <source>
        <dbReference type="ARBA" id="ARBA00008769"/>
    </source>
</evidence>
<name>Q31GR8_HYDCU</name>
<organism evidence="3">
    <name type="scientific">Hydrogenovibrio crunogenus (strain DSM 25203 / XCL-2)</name>
    <name type="common">Thiomicrospira crunogena</name>
    <dbReference type="NCBI Taxonomy" id="317025"/>
    <lineage>
        <taxon>Bacteria</taxon>
        <taxon>Pseudomonadati</taxon>
        <taxon>Pseudomonadota</taxon>
        <taxon>Gammaproteobacteria</taxon>
        <taxon>Thiotrichales</taxon>
        <taxon>Piscirickettsiaceae</taxon>
        <taxon>Hydrogenovibrio</taxon>
    </lineage>
</organism>
<dbReference type="HOGENOM" id="CLU_789320_0_0_6"/>
<dbReference type="Gene3D" id="2.40.160.180">
    <property type="entry name" value="Carbohydrate-selective porin OprB"/>
    <property type="match status" value="1"/>
</dbReference>
<protein>
    <recommendedName>
        <fullName evidence="4">Porin</fullName>
    </recommendedName>
</protein>
<sequence>MNLKQNLVFVSSFLLLSSPFSVKADIGEQAQLHYHGGLNLIGQTTPLLNSGLTASADFWTHYQAKNYSVKLHIEGATAPEPNTVASELKYSNADSGTALNKYGDGRIQISELFGEYYMSQKNQLILGLMDASSWLDISQISNDENHHFIAAAFTGNLTIDFPDYAPAVGVILKPRTNVKGTFYISSAQGLADNQQKSYEALLDTPDDKDGAFIATEGRLGKESAFISIGVWAHTGPHKSLKDPTEDNLTNYGIYSVLSKQFNQSTLESRIGYTNPEISTITEFYSLTYQLKTYSIYPGSRYGLSVSHAITSPYLPAEKKPSNRTTLETYWAFPIHKHIEITPSLQLFKPPFTDNPTLQSESDVWVANLRIYSHF</sequence>